<sequence>MPILTDTYSMYYALSFYEDVMDKVHKLNDFPHKGRIVPEMDDANVREIFVHRIELSMKFQIHPLS</sequence>
<name>A0A172TF90_9BACL</name>
<dbReference type="KEGG" id="pswu:SY83_04680"/>
<proteinExistence type="predicted"/>
<keyword evidence="2" id="KW-1185">Reference proteome</keyword>
<protein>
    <submittedName>
        <fullName evidence="1">Uncharacterized protein</fullName>
    </submittedName>
</protein>
<gene>
    <name evidence="1" type="ORF">SY83_04680</name>
</gene>
<dbReference type="PATRIC" id="fig|1178515.4.peg.946"/>
<organism evidence="1 2">
    <name type="scientific">Paenibacillus swuensis</name>
    <dbReference type="NCBI Taxonomy" id="1178515"/>
    <lineage>
        <taxon>Bacteria</taxon>
        <taxon>Bacillati</taxon>
        <taxon>Bacillota</taxon>
        <taxon>Bacilli</taxon>
        <taxon>Bacillales</taxon>
        <taxon>Paenibacillaceae</taxon>
        <taxon>Paenibacillus</taxon>
    </lineage>
</organism>
<dbReference type="Proteomes" id="UP000076927">
    <property type="component" value="Chromosome"/>
</dbReference>
<evidence type="ECO:0000313" key="1">
    <source>
        <dbReference type="EMBL" id="ANE45711.1"/>
    </source>
</evidence>
<reference evidence="1 2" key="1">
    <citation type="submission" date="2015-01" db="EMBL/GenBank/DDBJ databases">
        <title>Paenibacillus swuensis/DY6/whole genome sequencing.</title>
        <authorList>
            <person name="Kim M.K."/>
            <person name="Srinivasan S."/>
            <person name="Lee J.-J."/>
        </authorList>
    </citation>
    <scope>NUCLEOTIDE SEQUENCE [LARGE SCALE GENOMIC DNA]</scope>
    <source>
        <strain evidence="1 2">DY6</strain>
    </source>
</reference>
<evidence type="ECO:0000313" key="2">
    <source>
        <dbReference type="Proteomes" id="UP000076927"/>
    </source>
</evidence>
<accession>A0A172TF90</accession>
<dbReference type="AlphaFoldDB" id="A0A172TF90"/>
<dbReference type="EMBL" id="CP011388">
    <property type="protein sequence ID" value="ANE45711.1"/>
    <property type="molecule type" value="Genomic_DNA"/>
</dbReference>